<accession>A0A0D0D3H7</accession>
<sequence>MTEAPLQLPLDTETLEAINDHLRPLEPQQILQWALTHLPGLHQTTAFGLTGLVAIDMLSKISPSSQPPLVFMDTLYHFPETYDLVTVVEKRYSVKVNVFKPEGCTTVQDFEKKWGEKFWELDEDTYDFAVKVEPAQRAYQEFNIRSIITGRRASQGGDRASLQPLEVDTTGLLKLNPLFAWTFSQVEAYVRDNDVPRNALLDQGYKSVGDWHSTVKSEGGDAGERAGRWADRKDKTECGLHKDYFAMKRKAKLEASMAAEALVANNAVAAAA</sequence>
<dbReference type="STRING" id="930991.A0A0D0D3H7"/>
<dbReference type="Gene3D" id="3.40.50.620">
    <property type="entry name" value="HUPs"/>
    <property type="match status" value="1"/>
</dbReference>
<dbReference type="OrthoDB" id="7869097at2759"/>
<comment type="pathway">
    <text evidence="3">Sulfur metabolism; hydrogen sulfide biosynthesis; sulfite from sulfate.</text>
</comment>
<evidence type="ECO:0000256" key="3">
    <source>
        <dbReference type="ARBA" id="ARBA00024327"/>
    </source>
</evidence>
<comment type="similarity">
    <text evidence="1">Belongs to the PAPS reductase family. CysH subfamily.</text>
</comment>
<dbReference type="HOGENOM" id="CLU_044089_0_1_1"/>
<dbReference type="NCBIfam" id="TIGR00434">
    <property type="entry name" value="cysH"/>
    <property type="match status" value="1"/>
</dbReference>
<dbReference type="SUPFAM" id="SSF52402">
    <property type="entry name" value="Adenine nucleotide alpha hydrolases-like"/>
    <property type="match status" value="1"/>
</dbReference>
<dbReference type="FunCoup" id="A0A0D0D3H7">
    <property type="interactions" value="136"/>
</dbReference>
<dbReference type="PANTHER" id="PTHR46509">
    <property type="entry name" value="PHOSPHOADENOSINE PHOSPHOSULFATE REDUCTASE"/>
    <property type="match status" value="1"/>
</dbReference>
<dbReference type="Proteomes" id="UP000054538">
    <property type="component" value="Unassembled WGS sequence"/>
</dbReference>
<dbReference type="InterPro" id="IPR014729">
    <property type="entry name" value="Rossmann-like_a/b/a_fold"/>
</dbReference>
<dbReference type="HAMAP" id="MF_00063">
    <property type="entry name" value="CysH"/>
    <property type="match status" value="1"/>
</dbReference>
<keyword evidence="2" id="KW-0560">Oxidoreductase</keyword>
<evidence type="ECO:0000256" key="2">
    <source>
        <dbReference type="ARBA" id="ARBA00023002"/>
    </source>
</evidence>
<dbReference type="EMBL" id="KN828831">
    <property type="protein sequence ID" value="KIK74469.1"/>
    <property type="molecule type" value="Genomic_DNA"/>
</dbReference>
<gene>
    <name evidence="5" type="ORF">PAXRUDRAFT_19838</name>
</gene>
<dbReference type="InterPro" id="IPR002500">
    <property type="entry name" value="PAPS_reduct_dom"/>
</dbReference>
<dbReference type="AlphaFoldDB" id="A0A0D0D3H7"/>
<proteinExistence type="inferred from homology"/>
<dbReference type="PANTHER" id="PTHR46509:SF1">
    <property type="entry name" value="PHOSPHOADENOSINE PHOSPHOSULFATE REDUCTASE"/>
    <property type="match status" value="1"/>
</dbReference>
<dbReference type="InterPro" id="IPR004511">
    <property type="entry name" value="PAPS/APS_Rdtase"/>
</dbReference>
<reference evidence="6" key="2">
    <citation type="submission" date="2015-01" db="EMBL/GenBank/DDBJ databases">
        <title>Evolutionary Origins and Diversification of the Mycorrhizal Mutualists.</title>
        <authorList>
            <consortium name="DOE Joint Genome Institute"/>
            <consortium name="Mycorrhizal Genomics Consortium"/>
            <person name="Kohler A."/>
            <person name="Kuo A."/>
            <person name="Nagy L.G."/>
            <person name="Floudas D."/>
            <person name="Copeland A."/>
            <person name="Barry K.W."/>
            <person name="Cichocki N."/>
            <person name="Veneault-Fourrey C."/>
            <person name="LaButti K."/>
            <person name="Lindquist E.A."/>
            <person name="Lipzen A."/>
            <person name="Lundell T."/>
            <person name="Morin E."/>
            <person name="Murat C."/>
            <person name="Riley R."/>
            <person name="Ohm R."/>
            <person name="Sun H."/>
            <person name="Tunlid A."/>
            <person name="Henrissat B."/>
            <person name="Grigoriev I.V."/>
            <person name="Hibbett D.S."/>
            <person name="Martin F."/>
        </authorList>
    </citation>
    <scope>NUCLEOTIDE SEQUENCE [LARGE SCALE GENOMIC DNA]</scope>
    <source>
        <strain evidence="6">Ve08.2h10</strain>
    </source>
</reference>
<feature type="domain" description="Phosphoadenosine phosphosulphate reductase" evidence="4">
    <location>
        <begin position="43"/>
        <end position="215"/>
    </location>
</feature>
<dbReference type="NCBIfam" id="NF002537">
    <property type="entry name" value="PRK02090.1"/>
    <property type="match status" value="1"/>
</dbReference>
<dbReference type="Pfam" id="PF01507">
    <property type="entry name" value="PAPS_reduct"/>
    <property type="match status" value="1"/>
</dbReference>
<name>A0A0D0D3H7_9AGAM</name>
<dbReference type="GO" id="GO:0005737">
    <property type="term" value="C:cytoplasm"/>
    <property type="evidence" value="ECO:0007669"/>
    <property type="project" value="TreeGrafter"/>
</dbReference>
<evidence type="ECO:0000313" key="5">
    <source>
        <dbReference type="EMBL" id="KIK74469.1"/>
    </source>
</evidence>
<evidence type="ECO:0000259" key="4">
    <source>
        <dbReference type="Pfam" id="PF01507"/>
    </source>
</evidence>
<organism evidence="5 6">
    <name type="scientific">Paxillus rubicundulus Ve08.2h10</name>
    <dbReference type="NCBI Taxonomy" id="930991"/>
    <lineage>
        <taxon>Eukaryota</taxon>
        <taxon>Fungi</taxon>
        <taxon>Dikarya</taxon>
        <taxon>Basidiomycota</taxon>
        <taxon>Agaricomycotina</taxon>
        <taxon>Agaricomycetes</taxon>
        <taxon>Agaricomycetidae</taxon>
        <taxon>Boletales</taxon>
        <taxon>Paxilineae</taxon>
        <taxon>Paxillaceae</taxon>
        <taxon>Paxillus</taxon>
    </lineage>
</organism>
<reference evidence="5 6" key="1">
    <citation type="submission" date="2014-04" db="EMBL/GenBank/DDBJ databases">
        <authorList>
            <consortium name="DOE Joint Genome Institute"/>
            <person name="Kuo A."/>
            <person name="Kohler A."/>
            <person name="Jargeat P."/>
            <person name="Nagy L.G."/>
            <person name="Floudas D."/>
            <person name="Copeland A."/>
            <person name="Barry K.W."/>
            <person name="Cichocki N."/>
            <person name="Veneault-Fourrey C."/>
            <person name="LaButti K."/>
            <person name="Lindquist E.A."/>
            <person name="Lipzen A."/>
            <person name="Lundell T."/>
            <person name="Morin E."/>
            <person name="Murat C."/>
            <person name="Sun H."/>
            <person name="Tunlid A."/>
            <person name="Henrissat B."/>
            <person name="Grigoriev I.V."/>
            <person name="Hibbett D.S."/>
            <person name="Martin F."/>
            <person name="Nordberg H.P."/>
            <person name="Cantor M.N."/>
            <person name="Hua S.X."/>
        </authorList>
    </citation>
    <scope>NUCLEOTIDE SEQUENCE [LARGE SCALE GENOMIC DNA]</scope>
    <source>
        <strain evidence="5 6">Ve08.2h10</strain>
    </source>
</reference>
<dbReference type="GO" id="GO:0004604">
    <property type="term" value="F:phosphoadenylyl-sulfate reductase (thioredoxin) activity"/>
    <property type="evidence" value="ECO:0007669"/>
    <property type="project" value="InterPro"/>
</dbReference>
<dbReference type="CDD" id="cd23945">
    <property type="entry name" value="PAPS_reductase"/>
    <property type="match status" value="1"/>
</dbReference>
<dbReference type="PIRSF" id="PIRSF000857">
    <property type="entry name" value="PAPS_reductase"/>
    <property type="match status" value="1"/>
</dbReference>
<dbReference type="InParanoid" id="A0A0D0D3H7"/>
<evidence type="ECO:0000313" key="6">
    <source>
        <dbReference type="Proteomes" id="UP000054538"/>
    </source>
</evidence>
<keyword evidence="6" id="KW-1185">Reference proteome</keyword>
<dbReference type="GO" id="GO:0019379">
    <property type="term" value="P:sulfate assimilation, phosphoadenylyl sulfate reduction by phosphoadenylyl-sulfate reductase (thioredoxin)"/>
    <property type="evidence" value="ECO:0007669"/>
    <property type="project" value="InterPro"/>
</dbReference>
<protein>
    <recommendedName>
        <fullName evidence="4">Phosphoadenosine phosphosulphate reductase domain-containing protein</fullName>
    </recommendedName>
</protein>
<evidence type="ECO:0000256" key="1">
    <source>
        <dbReference type="ARBA" id="ARBA00009732"/>
    </source>
</evidence>